<dbReference type="NCBIfam" id="TIGR01730">
    <property type="entry name" value="RND_mfp"/>
    <property type="match status" value="1"/>
</dbReference>
<evidence type="ECO:0000313" key="5">
    <source>
        <dbReference type="Proteomes" id="UP001620597"/>
    </source>
</evidence>
<evidence type="ECO:0000259" key="3">
    <source>
        <dbReference type="Pfam" id="PF25917"/>
    </source>
</evidence>
<dbReference type="Gene3D" id="2.40.50.100">
    <property type="match status" value="1"/>
</dbReference>
<dbReference type="PANTHER" id="PTHR30469">
    <property type="entry name" value="MULTIDRUG RESISTANCE PROTEIN MDTA"/>
    <property type="match status" value="1"/>
</dbReference>
<sequence length="366" mass="38437">MFPHLSTLIAAGLLSLMLEACGGSTAIEDPRNQPLLVKAATVQQASDSSRSFSGVVAARVQAELSFRVSGKVLERLIDTGQTVKRGQPLMRLDPIDLGLQAQVQQQSVAAAHALARQTALEETRYRDLIDTGAVSVSAYEQIKAAAATAKANLSAAEAQAMVSSHASGYSTLVADADGVVVQTLAEPGQVVSAGQPVVRLAQAGQREAIIHLPETLRPNVGSVAQATQYGNPIAPVRATLRLLSDAADPVTRTFEARYVLEGDLSSAPLGATVTLQITAGPTPTRSLRIPIAAVYDFGKGTGVWVIAGTPATVTWRPVQLQGLGYELAKVTGNLQPGEQIVALGAQLLRDGEKVRLTQQDSVEERL</sequence>
<comment type="similarity">
    <text evidence="1">Belongs to the membrane fusion protein (MFP) (TC 8.A.1) family.</text>
</comment>
<feature type="chain" id="PRO_5047071235" evidence="2">
    <location>
        <begin position="21"/>
        <end position="366"/>
    </location>
</feature>
<dbReference type="PANTHER" id="PTHR30469:SF18">
    <property type="entry name" value="RESISTANCE-NODULATION-CELL DIVISION (RND) EFFLUX MEMBRANE FUSION PROTEIN-RELATED"/>
    <property type="match status" value="1"/>
</dbReference>
<dbReference type="Pfam" id="PF25917">
    <property type="entry name" value="BSH_RND"/>
    <property type="match status" value="1"/>
</dbReference>
<proteinExistence type="inferred from homology"/>
<feature type="signal peptide" evidence="2">
    <location>
        <begin position="1"/>
        <end position="20"/>
    </location>
</feature>
<feature type="domain" description="Multidrug resistance protein MdtA-like barrel-sandwich hybrid" evidence="3">
    <location>
        <begin position="61"/>
        <end position="196"/>
    </location>
</feature>
<accession>A0ABW8NLI8</accession>
<dbReference type="InterPro" id="IPR058625">
    <property type="entry name" value="MdtA-like_BSH"/>
</dbReference>
<protein>
    <submittedName>
        <fullName evidence="4">Efflux RND transporter periplasmic adaptor subunit</fullName>
    </submittedName>
</protein>
<dbReference type="EMBL" id="JBBKTX010000019">
    <property type="protein sequence ID" value="MFK4753742.1"/>
    <property type="molecule type" value="Genomic_DNA"/>
</dbReference>
<evidence type="ECO:0000313" key="4">
    <source>
        <dbReference type="EMBL" id="MFK4753742.1"/>
    </source>
</evidence>
<dbReference type="Proteomes" id="UP001620597">
    <property type="component" value="Unassembled WGS sequence"/>
</dbReference>
<keyword evidence="2" id="KW-0732">Signal</keyword>
<dbReference type="Gene3D" id="1.10.287.470">
    <property type="entry name" value="Helix hairpin bin"/>
    <property type="match status" value="1"/>
</dbReference>
<dbReference type="RefSeq" id="WP_416206745.1">
    <property type="nucleotide sequence ID" value="NZ_JBBKTX010000019.1"/>
</dbReference>
<evidence type="ECO:0000256" key="2">
    <source>
        <dbReference type="SAM" id="SignalP"/>
    </source>
</evidence>
<dbReference type="Gene3D" id="2.40.30.170">
    <property type="match status" value="1"/>
</dbReference>
<dbReference type="InterPro" id="IPR006143">
    <property type="entry name" value="RND_pump_MFP"/>
</dbReference>
<reference evidence="4 5" key="1">
    <citation type="submission" date="2024-03" db="EMBL/GenBank/DDBJ databases">
        <title>High-quality draft genome sequence of Oceanobacter sp. wDCs-4.</title>
        <authorList>
            <person name="Dong C."/>
        </authorList>
    </citation>
    <scope>NUCLEOTIDE SEQUENCE [LARGE SCALE GENOMIC DNA]</scope>
    <source>
        <strain evidence="5">wDCs-4</strain>
    </source>
</reference>
<name>A0ABW8NLI8_9GAMM</name>
<dbReference type="SUPFAM" id="SSF111369">
    <property type="entry name" value="HlyD-like secretion proteins"/>
    <property type="match status" value="1"/>
</dbReference>
<evidence type="ECO:0000256" key="1">
    <source>
        <dbReference type="ARBA" id="ARBA00009477"/>
    </source>
</evidence>
<organism evidence="4 5">
    <name type="scientific">Oceanobacter antarcticus</name>
    <dbReference type="NCBI Taxonomy" id="3133425"/>
    <lineage>
        <taxon>Bacteria</taxon>
        <taxon>Pseudomonadati</taxon>
        <taxon>Pseudomonadota</taxon>
        <taxon>Gammaproteobacteria</taxon>
        <taxon>Oceanospirillales</taxon>
        <taxon>Oceanospirillaceae</taxon>
        <taxon>Oceanobacter</taxon>
    </lineage>
</organism>
<dbReference type="Gene3D" id="2.40.420.20">
    <property type="match status" value="1"/>
</dbReference>
<keyword evidence="5" id="KW-1185">Reference proteome</keyword>
<gene>
    <name evidence="4" type="ORF">WG929_15105</name>
</gene>
<comment type="caution">
    <text evidence="4">The sequence shown here is derived from an EMBL/GenBank/DDBJ whole genome shotgun (WGS) entry which is preliminary data.</text>
</comment>